<dbReference type="EMBL" id="CM037618">
    <property type="protein sequence ID" value="KAH7999958.1"/>
    <property type="molecule type" value="Genomic_DNA"/>
</dbReference>
<sequence length="81" mass="9126">MSQTPATSEPSKEHEEKSLAFEIPDIIVVVAYFIFVLAIGIWSSLRASRGTIGGYFLAGRSMTWWPIYQIACPNFQVYLHS</sequence>
<proteinExistence type="predicted"/>
<keyword evidence="2" id="KW-1185">Reference proteome</keyword>
<reference evidence="1" key="1">
    <citation type="submission" date="2021-08" db="EMBL/GenBank/DDBJ databases">
        <title>The first chromosome-level gecko genome reveals the dynamic sex chromosomes of Neotropical dwarf geckos (Sphaerodactylidae: Sphaerodactylus).</title>
        <authorList>
            <person name="Pinto B.J."/>
            <person name="Keating S.E."/>
            <person name="Gamble T."/>
        </authorList>
    </citation>
    <scope>NUCLEOTIDE SEQUENCE</scope>
    <source>
        <strain evidence="1">TG3544</strain>
    </source>
</reference>
<evidence type="ECO:0000313" key="2">
    <source>
        <dbReference type="Proteomes" id="UP000827872"/>
    </source>
</evidence>
<protein>
    <submittedName>
        <fullName evidence="1">Sodium/glucose cotransporter 4</fullName>
    </submittedName>
</protein>
<evidence type="ECO:0000313" key="1">
    <source>
        <dbReference type="EMBL" id="KAH7999958.1"/>
    </source>
</evidence>
<accession>A0ACB8F3K8</accession>
<organism evidence="1 2">
    <name type="scientific">Sphaerodactylus townsendi</name>
    <dbReference type="NCBI Taxonomy" id="933632"/>
    <lineage>
        <taxon>Eukaryota</taxon>
        <taxon>Metazoa</taxon>
        <taxon>Chordata</taxon>
        <taxon>Craniata</taxon>
        <taxon>Vertebrata</taxon>
        <taxon>Euteleostomi</taxon>
        <taxon>Lepidosauria</taxon>
        <taxon>Squamata</taxon>
        <taxon>Bifurcata</taxon>
        <taxon>Gekkota</taxon>
        <taxon>Sphaerodactylidae</taxon>
        <taxon>Sphaerodactylus</taxon>
    </lineage>
</organism>
<name>A0ACB8F3K8_9SAUR</name>
<gene>
    <name evidence="1" type="primary">SLC5A9_2</name>
    <name evidence="1" type="ORF">K3G42_021023</name>
</gene>
<comment type="caution">
    <text evidence="1">The sequence shown here is derived from an EMBL/GenBank/DDBJ whole genome shotgun (WGS) entry which is preliminary data.</text>
</comment>
<dbReference type="Proteomes" id="UP000827872">
    <property type="component" value="Linkage Group LG05"/>
</dbReference>